<proteinExistence type="predicted"/>
<dbReference type="Proteomes" id="UP000265619">
    <property type="component" value="Unassembled WGS sequence"/>
</dbReference>
<keyword evidence="3" id="KW-1185">Reference proteome</keyword>
<dbReference type="OrthoDB" id="8858598at2"/>
<comment type="caution">
    <text evidence="2">The sequence shown here is derived from an EMBL/GenBank/DDBJ whole genome shotgun (WGS) entry which is preliminary data.</text>
</comment>
<dbReference type="EMBL" id="QXMN01000005">
    <property type="protein sequence ID" value="RIX83285.1"/>
    <property type="molecule type" value="Genomic_DNA"/>
</dbReference>
<name>A0A9X8GWV1_9BURK</name>
<feature type="chain" id="PRO_5040993523" evidence="1">
    <location>
        <begin position="23"/>
        <end position="187"/>
    </location>
</feature>
<gene>
    <name evidence="2" type="ORF">D3H34_07585</name>
</gene>
<keyword evidence="1" id="KW-0732">Signal</keyword>
<feature type="signal peptide" evidence="1">
    <location>
        <begin position="1"/>
        <end position="22"/>
    </location>
</feature>
<accession>A0A9X8GWV1</accession>
<sequence>MKKLLPLILSALLALLAWPTHAAPRFPHSADEARALLAHLGAHVQVINADLTLARKKPAKAFDLLTYYPLPKAKLDEYKRNGHIVNRNDDIAEFVTYRVKDYELINEKNEKLLMKDSSGASSLQDFALWTYDNVLSSQRGVQVKLDKSFERVKGHITLVFEMPGNLTRETRVPVDLSISDQDPRPAN</sequence>
<evidence type="ECO:0000256" key="1">
    <source>
        <dbReference type="SAM" id="SignalP"/>
    </source>
</evidence>
<evidence type="ECO:0000313" key="2">
    <source>
        <dbReference type="EMBL" id="RIX83285.1"/>
    </source>
</evidence>
<protein>
    <submittedName>
        <fullName evidence="2">Uncharacterized protein</fullName>
    </submittedName>
</protein>
<organism evidence="2 3">
    <name type="scientific">Acidovorax cavernicola</name>
    <dbReference type="NCBI Taxonomy" id="1675792"/>
    <lineage>
        <taxon>Bacteria</taxon>
        <taxon>Pseudomonadati</taxon>
        <taxon>Pseudomonadota</taxon>
        <taxon>Betaproteobacteria</taxon>
        <taxon>Burkholderiales</taxon>
        <taxon>Comamonadaceae</taxon>
        <taxon>Acidovorax</taxon>
    </lineage>
</organism>
<reference evidence="2 3" key="1">
    <citation type="submission" date="2018-09" db="EMBL/GenBank/DDBJ databases">
        <title>Acidovorax cavernicola nov. sp. isolated from Gruta de las Maravillas (Aracena, Spain).</title>
        <authorList>
            <person name="Jurado V."/>
            <person name="Gutierrez-Patricio S."/>
            <person name="Gonzalez-Pimentel J.L."/>
            <person name="Miller A.Z."/>
            <person name="Laiz L."/>
            <person name="Saiz-Jimenez C."/>
        </authorList>
    </citation>
    <scope>NUCLEOTIDE SEQUENCE [LARGE SCALE GENOMIC DNA]</scope>
    <source>
        <strain evidence="2 3">1011MAR4D40.2</strain>
    </source>
</reference>
<dbReference type="RefSeq" id="WP_119552828.1">
    <property type="nucleotide sequence ID" value="NZ_QXMN01000005.1"/>
</dbReference>
<dbReference type="AlphaFoldDB" id="A0A9X8GWV1"/>
<evidence type="ECO:0000313" key="3">
    <source>
        <dbReference type="Proteomes" id="UP000265619"/>
    </source>
</evidence>